<proteinExistence type="inferred from homology"/>
<keyword evidence="11" id="KW-0449">Lipoprotein</keyword>
<dbReference type="PANTHER" id="PTHR35869:SF1">
    <property type="entry name" value="OUTER-MEMBRANE LIPOPROTEIN CARRIER PROTEIN"/>
    <property type="match status" value="1"/>
</dbReference>
<comment type="caution">
    <text evidence="11">The sequence shown here is derived from an EMBL/GenBank/DDBJ whole genome shotgun (WGS) entry which is preliminary data.</text>
</comment>
<dbReference type="HAMAP" id="MF_00240">
    <property type="entry name" value="LolA"/>
    <property type="match status" value="1"/>
</dbReference>
<dbReference type="InterPro" id="IPR018323">
    <property type="entry name" value="OM_lipoprot_carrier_LolA_Pbac"/>
</dbReference>
<dbReference type="InterPro" id="IPR029046">
    <property type="entry name" value="LolA/LolB/LppX"/>
</dbReference>
<dbReference type="InterPro" id="IPR004564">
    <property type="entry name" value="OM_lipoprot_carrier_LolA-like"/>
</dbReference>
<keyword evidence="5 10" id="KW-0813">Transport</keyword>
<evidence type="ECO:0000256" key="6">
    <source>
        <dbReference type="ARBA" id="ARBA00022729"/>
    </source>
</evidence>
<evidence type="ECO:0000256" key="10">
    <source>
        <dbReference type="HAMAP-Rule" id="MF_00240"/>
    </source>
</evidence>
<evidence type="ECO:0000256" key="7">
    <source>
        <dbReference type="ARBA" id="ARBA00022764"/>
    </source>
</evidence>
<accession>A0ABW8U5S6</accession>
<dbReference type="NCBIfam" id="TIGR00547">
    <property type="entry name" value="lolA"/>
    <property type="match status" value="1"/>
</dbReference>
<dbReference type="CDD" id="cd16325">
    <property type="entry name" value="LolA"/>
    <property type="match status" value="1"/>
</dbReference>
<name>A0ABW8U5S6_9GAMM</name>
<keyword evidence="8 10" id="KW-0653">Protein transport</keyword>
<evidence type="ECO:0000313" key="11">
    <source>
        <dbReference type="EMBL" id="MFL1731482.1"/>
    </source>
</evidence>
<keyword evidence="12" id="KW-1185">Reference proteome</keyword>
<dbReference type="EMBL" id="JBJJXE010000001">
    <property type="protein sequence ID" value="MFL1731482.1"/>
    <property type="molecule type" value="Genomic_DNA"/>
</dbReference>
<dbReference type="SUPFAM" id="SSF89392">
    <property type="entry name" value="Prokaryotic lipoproteins and lipoprotein localization factors"/>
    <property type="match status" value="1"/>
</dbReference>
<evidence type="ECO:0000256" key="9">
    <source>
        <dbReference type="ARBA" id="ARBA00023186"/>
    </source>
</evidence>
<feature type="signal peptide" evidence="10">
    <location>
        <begin position="1"/>
        <end position="33"/>
    </location>
</feature>
<protein>
    <recommendedName>
        <fullName evidence="4 10">Outer-membrane lipoprotein carrier protein</fullName>
    </recommendedName>
</protein>
<dbReference type="RefSeq" id="WP_407068373.1">
    <property type="nucleotide sequence ID" value="NZ_JBJJXE010000001.1"/>
</dbReference>
<dbReference type="PANTHER" id="PTHR35869">
    <property type="entry name" value="OUTER-MEMBRANE LIPOPROTEIN CARRIER PROTEIN"/>
    <property type="match status" value="1"/>
</dbReference>
<feature type="chain" id="PRO_5044945921" description="Outer-membrane lipoprotein carrier protein" evidence="10">
    <location>
        <begin position="34"/>
        <end position="222"/>
    </location>
</feature>
<keyword evidence="7 10" id="KW-0574">Periplasm</keyword>
<organism evidence="11 12">
    <name type="scientific">Moraxella oculi</name>
    <dbReference type="NCBI Taxonomy" id="2940516"/>
    <lineage>
        <taxon>Bacteria</taxon>
        <taxon>Pseudomonadati</taxon>
        <taxon>Pseudomonadota</taxon>
        <taxon>Gammaproteobacteria</taxon>
        <taxon>Moraxellales</taxon>
        <taxon>Moraxellaceae</taxon>
        <taxon>Moraxella</taxon>
    </lineage>
</organism>
<evidence type="ECO:0000256" key="1">
    <source>
        <dbReference type="ARBA" id="ARBA00004418"/>
    </source>
</evidence>
<evidence type="ECO:0000256" key="5">
    <source>
        <dbReference type="ARBA" id="ARBA00022448"/>
    </source>
</evidence>
<sequence length="222" mass="23932" precursor="true">MSKSNIINALTLKACLTAVLGMGVGAVALPAVAIAEPASQQMAVSNLNKLLSATNSMTAHFTQTTNAGKKTTNYSGTMAVQRQNQFRWETRSPAHQLIVANGSTMWVYDPDLNQVLKQSTANQVGDSPAILLSGDPQKIASSFHVNQPNINKNYFKLTPKSGNAGFNELYISFNGGKPVQIIVMDMAGQQTTIRFSKISVNKRIDGGQFNFTVPKGVEIINQ</sequence>
<comment type="function">
    <text evidence="10">Participates in the translocation of lipoproteins from the inner membrane to the outer membrane. Only forms a complex with a lipoprotein if the residue after the N-terminal Cys is not an aspartate (The Asp acts as a targeting signal to indicate that the lipoprotein should stay in the inner membrane).</text>
</comment>
<dbReference type="Pfam" id="PF03548">
    <property type="entry name" value="LolA"/>
    <property type="match status" value="1"/>
</dbReference>
<comment type="subcellular location">
    <subcellularLocation>
        <location evidence="1 10">Periplasm</location>
    </subcellularLocation>
</comment>
<gene>
    <name evidence="10 11" type="primary">lolA</name>
    <name evidence="11" type="ORF">ACJHVH_00475</name>
</gene>
<keyword evidence="6 10" id="KW-0732">Signal</keyword>
<dbReference type="Gene3D" id="2.50.20.10">
    <property type="entry name" value="Lipoprotein localisation LolA/LolB/LppX"/>
    <property type="match status" value="1"/>
</dbReference>
<evidence type="ECO:0000256" key="2">
    <source>
        <dbReference type="ARBA" id="ARBA00007615"/>
    </source>
</evidence>
<comment type="similarity">
    <text evidence="2 10">Belongs to the LolA family.</text>
</comment>
<reference evidence="11 12" key="1">
    <citation type="submission" date="2024-11" db="EMBL/GenBank/DDBJ databases">
        <title>First Report of Moraxella oculi in Brazil in an Infectious Bovine Keratoconjunctivitis Outbreak.</title>
        <authorList>
            <person name="Carvalho C.V."/>
            <person name="Domingues R."/>
            <person name="Coutinho C."/>
            <person name="Honorio N.T.B.S."/>
            <person name="Faza D.R.L.R."/>
            <person name="Carvalho W.A."/>
            <person name="Machado A.B.F."/>
            <person name="Martins M.F."/>
            <person name="Gaspar E.B."/>
        </authorList>
    </citation>
    <scope>NUCLEOTIDE SEQUENCE [LARGE SCALE GENOMIC DNA]</scope>
    <source>
        <strain evidence="11 12">2117LE</strain>
    </source>
</reference>
<evidence type="ECO:0000313" key="12">
    <source>
        <dbReference type="Proteomes" id="UP001624684"/>
    </source>
</evidence>
<evidence type="ECO:0000256" key="3">
    <source>
        <dbReference type="ARBA" id="ARBA00011245"/>
    </source>
</evidence>
<comment type="subunit">
    <text evidence="3 10">Monomer.</text>
</comment>
<evidence type="ECO:0000256" key="4">
    <source>
        <dbReference type="ARBA" id="ARBA00014035"/>
    </source>
</evidence>
<keyword evidence="9 10" id="KW-0143">Chaperone</keyword>
<dbReference type="Proteomes" id="UP001624684">
    <property type="component" value="Unassembled WGS sequence"/>
</dbReference>
<evidence type="ECO:0000256" key="8">
    <source>
        <dbReference type="ARBA" id="ARBA00022927"/>
    </source>
</evidence>